<gene>
    <name evidence="1" type="ORF">BTO10_01090</name>
</gene>
<accession>A0A2S7VNE1</accession>
<dbReference type="EMBL" id="MSCI01000001">
    <property type="protein sequence ID" value="PQJ63445.1"/>
    <property type="molecule type" value="Genomic_DNA"/>
</dbReference>
<protein>
    <submittedName>
        <fullName evidence="1">DUF1471 domain-containing protein</fullName>
    </submittedName>
</protein>
<evidence type="ECO:0000313" key="2">
    <source>
        <dbReference type="Proteomes" id="UP000238707"/>
    </source>
</evidence>
<keyword evidence="2" id="KW-1185">Reference proteome</keyword>
<sequence length="195" mass="21507">MKKFTFLFFILILLNGCVTRKIPVMPEATSVTSISETSASYQGCETIDVYVLEDTHPNNVVPVLKNEAYLAGANRYSISEVVETRRGRPSSVVAQFYSCESATRSTSDTTMKLLPGAQSVSPVAFSEVENTSCKILTTKAFEETSSEQLEVEIANEAYMLGGNRFHITKILEVDNGSPTSVVADIYRCKHRTLND</sequence>
<dbReference type="Proteomes" id="UP000238707">
    <property type="component" value="Unassembled WGS sequence"/>
</dbReference>
<proteinExistence type="predicted"/>
<reference evidence="1 2" key="1">
    <citation type="submission" date="2016-12" db="EMBL/GenBank/DDBJ databases">
        <title>Diversity of luminous bacteria.</title>
        <authorList>
            <person name="Yoshizawa S."/>
            <person name="Kogure K."/>
        </authorList>
    </citation>
    <scope>NUCLEOTIDE SEQUENCE [LARGE SCALE GENOMIC DNA]</scope>
    <source>
        <strain evidence="1 2">LC2-408</strain>
    </source>
</reference>
<name>A0A2S7VNE1_9VIBR</name>
<comment type="caution">
    <text evidence="1">The sequence shown here is derived from an EMBL/GenBank/DDBJ whole genome shotgun (WGS) entry which is preliminary data.</text>
</comment>
<evidence type="ECO:0000313" key="1">
    <source>
        <dbReference type="EMBL" id="PQJ63445.1"/>
    </source>
</evidence>
<organism evidence="1 2">
    <name type="scientific">Vibrio chagasii</name>
    <dbReference type="NCBI Taxonomy" id="170679"/>
    <lineage>
        <taxon>Bacteria</taxon>
        <taxon>Pseudomonadati</taxon>
        <taxon>Pseudomonadota</taxon>
        <taxon>Gammaproteobacteria</taxon>
        <taxon>Vibrionales</taxon>
        <taxon>Vibrionaceae</taxon>
        <taxon>Vibrio</taxon>
    </lineage>
</organism>
<dbReference type="AlphaFoldDB" id="A0A2S7VNE1"/>
<dbReference type="RefSeq" id="WP_032554263.1">
    <property type="nucleotide sequence ID" value="NZ_MSCI01000001.1"/>
</dbReference>